<dbReference type="EMBL" id="BMFG01000002">
    <property type="protein sequence ID" value="GGD20432.1"/>
    <property type="molecule type" value="Genomic_DNA"/>
</dbReference>
<keyword evidence="3" id="KW-1185">Reference proteome</keyword>
<evidence type="ECO:0000313" key="2">
    <source>
        <dbReference type="EMBL" id="GGD20432.1"/>
    </source>
</evidence>
<reference evidence="2" key="2">
    <citation type="submission" date="2020-09" db="EMBL/GenBank/DDBJ databases">
        <authorList>
            <person name="Sun Q."/>
            <person name="Zhou Y."/>
        </authorList>
    </citation>
    <scope>NUCLEOTIDE SEQUENCE</scope>
    <source>
        <strain evidence="2">CGMCC 1.12506</strain>
    </source>
</reference>
<dbReference type="RefSeq" id="WP_188361301.1">
    <property type="nucleotide sequence ID" value="NZ_BMFG01000002.1"/>
</dbReference>
<reference evidence="2" key="1">
    <citation type="journal article" date="2014" name="Int. J. Syst. Evol. Microbiol.">
        <title>Complete genome sequence of Corynebacterium casei LMG S-19264T (=DSM 44701T), isolated from a smear-ripened cheese.</title>
        <authorList>
            <consortium name="US DOE Joint Genome Institute (JGI-PGF)"/>
            <person name="Walter F."/>
            <person name="Albersmeier A."/>
            <person name="Kalinowski J."/>
            <person name="Ruckert C."/>
        </authorList>
    </citation>
    <scope>NUCLEOTIDE SEQUENCE</scope>
    <source>
        <strain evidence="2">CGMCC 1.12506</strain>
    </source>
</reference>
<feature type="domain" description="Putative auto-transporter adhesin head GIN" evidence="1">
    <location>
        <begin position="40"/>
        <end position="229"/>
    </location>
</feature>
<dbReference type="Pfam" id="PF10988">
    <property type="entry name" value="DUF2807"/>
    <property type="match status" value="1"/>
</dbReference>
<dbReference type="Gene3D" id="2.160.20.120">
    <property type="match status" value="1"/>
</dbReference>
<dbReference type="AlphaFoldDB" id="A0A916XXY5"/>
<name>A0A916XXY5_9FLAO</name>
<accession>A0A916XXY5</accession>
<gene>
    <name evidence="2" type="ORF">GCM10011343_08710</name>
</gene>
<proteinExistence type="predicted"/>
<dbReference type="InterPro" id="IPR021255">
    <property type="entry name" value="DUF2807"/>
</dbReference>
<sequence length="245" mass="26947">MKKGIFLLVVLFIQTSCSLSEDCFKKSGNFVSKVFETEEFSNLYIGNGIAVNIKEGNEQEVVVVAGENLIDNIKVYVQDGVLFLEDKNDCNLNRDYGKTTVTITTPTLININSKTEQPIRSIGILTFPTLRLISMDDGSTAGTGDFYFDVAVSQLVVESNNASAFYINGTCSELSLNFYAGNGKFKGQQLVAQTIKLFHRGSNDVELFPIQSIEGNLYGTGDAILKNNPPSINVQQHYTGRLILN</sequence>
<dbReference type="Proteomes" id="UP000625735">
    <property type="component" value="Unassembled WGS sequence"/>
</dbReference>
<evidence type="ECO:0000259" key="1">
    <source>
        <dbReference type="Pfam" id="PF10988"/>
    </source>
</evidence>
<organism evidence="2 3">
    <name type="scientific">Flavobacterium orientale</name>
    <dbReference type="NCBI Taxonomy" id="1756020"/>
    <lineage>
        <taxon>Bacteria</taxon>
        <taxon>Pseudomonadati</taxon>
        <taxon>Bacteroidota</taxon>
        <taxon>Flavobacteriia</taxon>
        <taxon>Flavobacteriales</taxon>
        <taxon>Flavobacteriaceae</taxon>
        <taxon>Flavobacterium</taxon>
    </lineage>
</organism>
<protein>
    <recommendedName>
        <fullName evidence="1">Putative auto-transporter adhesin head GIN domain-containing protein</fullName>
    </recommendedName>
</protein>
<comment type="caution">
    <text evidence="2">The sequence shown here is derived from an EMBL/GenBank/DDBJ whole genome shotgun (WGS) entry which is preliminary data.</text>
</comment>
<evidence type="ECO:0000313" key="3">
    <source>
        <dbReference type="Proteomes" id="UP000625735"/>
    </source>
</evidence>